<dbReference type="EMBL" id="ML978713">
    <property type="protein sequence ID" value="KAF2090079.1"/>
    <property type="molecule type" value="Genomic_DNA"/>
</dbReference>
<comment type="subcellular location">
    <subcellularLocation>
        <location evidence="1">Membrane</location>
        <topology evidence="1">Multi-pass membrane protein</topology>
    </subcellularLocation>
</comment>
<accession>A0A9P4I043</accession>
<feature type="transmembrane region" description="Helical" evidence="7">
    <location>
        <begin position="42"/>
        <end position="59"/>
    </location>
</feature>
<comment type="similarity">
    <text evidence="5">Belongs to the SAT4 family.</text>
</comment>
<feature type="compositionally biased region" description="Low complexity" evidence="6">
    <location>
        <begin position="302"/>
        <end position="312"/>
    </location>
</feature>
<evidence type="ECO:0000313" key="10">
    <source>
        <dbReference type="Proteomes" id="UP000799776"/>
    </source>
</evidence>
<dbReference type="GO" id="GO:0016020">
    <property type="term" value="C:membrane"/>
    <property type="evidence" value="ECO:0007669"/>
    <property type="project" value="UniProtKB-SubCell"/>
</dbReference>
<proteinExistence type="inferred from homology"/>
<evidence type="ECO:0000313" key="9">
    <source>
        <dbReference type="EMBL" id="KAF2090079.1"/>
    </source>
</evidence>
<feature type="compositionally biased region" description="Basic and acidic residues" evidence="6">
    <location>
        <begin position="355"/>
        <end position="364"/>
    </location>
</feature>
<feature type="compositionally biased region" description="Gly residues" evidence="6">
    <location>
        <begin position="320"/>
        <end position="329"/>
    </location>
</feature>
<evidence type="ECO:0000259" key="8">
    <source>
        <dbReference type="Pfam" id="PF20684"/>
    </source>
</evidence>
<dbReference type="Pfam" id="PF20684">
    <property type="entry name" value="Fung_rhodopsin"/>
    <property type="match status" value="1"/>
</dbReference>
<dbReference type="AlphaFoldDB" id="A0A9P4I043"/>
<evidence type="ECO:0000256" key="5">
    <source>
        <dbReference type="ARBA" id="ARBA00038359"/>
    </source>
</evidence>
<feature type="transmembrane region" description="Helical" evidence="7">
    <location>
        <begin position="12"/>
        <end position="36"/>
    </location>
</feature>
<keyword evidence="2 7" id="KW-0812">Transmembrane</keyword>
<gene>
    <name evidence="9" type="ORF">K490DRAFT_71751</name>
</gene>
<feature type="compositionally biased region" description="Low complexity" evidence="6">
    <location>
        <begin position="262"/>
        <end position="274"/>
    </location>
</feature>
<evidence type="ECO:0000256" key="6">
    <source>
        <dbReference type="SAM" id="MobiDB-lite"/>
    </source>
</evidence>
<evidence type="ECO:0000256" key="1">
    <source>
        <dbReference type="ARBA" id="ARBA00004141"/>
    </source>
</evidence>
<evidence type="ECO:0000256" key="2">
    <source>
        <dbReference type="ARBA" id="ARBA00022692"/>
    </source>
</evidence>
<dbReference type="PANTHER" id="PTHR33048">
    <property type="entry name" value="PTH11-LIKE INTEGRAL MEMBRANE PROTEIN (AFU_ORTHOLOGUE AFUA_5G11245)"/>
    <property type="match status" value="1"/>
</dbReference>
<dbReference type="OrthoDB" id="5022096at2759"/>
<name>A0A9P4I043_9PEZI</name>
<keyword evidence="3 7" id="KW-1133">Transmembrane helix</keyword>
<evidence type="ECO:0000256" key="7">
    <source>
        <dbReference type="SAM" id="Phobius"/>
    </source>
</evidence>
<dbReference type="InterPro" id="IPR049326">
    <property type="entry name" value="Rhodopsin_dom_fungi"/>
</dbReference>
<feature type="region of interest" description="Disordered" evidence="6">
    <location>
        <begin position="260"/>
        <end position="367"/>
    </location>
</feature>
<keyword evidence="4 7" id="KW-0472">Membrane</keyword>
<evidence type="ECO:0000256" key="3">
    <source>
        <dbReference type="ARBA" id="ARBA00022989"/>
    </source>
</evidence>
<protein>
    <recommendedName>
        <fullName evidence="8">Rhodopsin domain-containing protein</fullName>
    </recommendedName>
</protein>
<feature type="domain" description="Rhodopsin" evidence="8">
    <location>
        <begin position="98"/>
        <end position="246"/>
    </location>
</feature>
<dbReference type="Proteomes" id="UP000799776">
    <property type="component" value="Unassembled WGS sequence"/>
</dbReference>
<feature type="transmembrane region" description="Helical" evidence="7">
    <location>
        <begin position="102"/>
        <end position="127"/>
    </location>
</feature>
<feature type="transmembrane region" description="Helical" evidence="7">
    <location>
        <begin position="185"/>
        <end position="201"/>
    </location>
</feature>
<evidence type="ECO:0000256" key="4">
    <source>
        <dbReference type="ARBA" id="ARBA00023136"/>
    </source>
</evidence>
<organism evidence="9 10">
    <name type="scientific">Saccharata proteae CBS 121410</name>
    <dbReference type="NCBI Taxonomy" id="1314787"/>
    <lineage>
        <taxon>Eukaryota</taxon>
        <taxon>Fungi</taxon>
        <taxon>Dikarya</taxon>
        <taxon>Ascomycota</taxon>
        <taxon>Pezizomycotina</taxon>
        <taxon>Dothideomycetes</taxon>
        <taxon>Dothideomycetes incertae sedis</taxon>
        <taxon>Botryosphaeriales</taxon>
        <taxon>Saccharataceae</taxon>
        <taxon>Saccharata</taxon>
    </lineage>
</organism>
<feature type="transmembrane region" description="Helical" evidence="7">
    <location>
        <begin position="151"/>
        <end position="173"/>
    </location>
</feature>
<dbReference type="InterPro" id="IPR052337">
    <property type="entry name" value="SAT4-like"/>
</dbReference>
<comment type="caution">
    <text evidence="9">The sequence shown here is derived from an EMBL/GenBank/DDBJ whole genome shotgun (WGS) entry which is preliminary data.</text>
</comment>
<reference evidence="9" key="1">
    <citation type="journal article" date="2020" name="Stud. Mycol.">
        <title>101 Dothideomycetes genomes: a test case for predicting lifestyles and emergence of pathogens.</title>
        <authorList>
            <person name="Haridas S."/>
            <person name="Albert R."/>
            <person name="Binder M."/>
            <person name="Bloem J."/>
            <person name="Labutti K."/>
            <person name="Salamov A."/>
            <person name="Andreopoulos B."/>
            <person name="Baker S."/>
            <person name="Barry K."/>
            <person name="Bills G."/>
            <person name="Bluhm B."/>
            <person name="Cannon C."/>
            <person name="Castanera R."/>
            <person name="Culley D."/>
            <person name="Daum C."/>
            <person name="Ezra D."/>
            <person name="Gonzalez J."/>
            <person name="Henrissat B."/>
            <person name="Kuo A."/>
            <person name="Liang C."/>
            <person name="Lipzen A."/>
            <person name="Lutzoni F."/>
            <person name="Magnuson J."/>
            <person name="Mondo S."/>
            <person name="Nolan M."/>
            <person name="Ohm R."/>
            <person name="Pangilinan J."/>
            <person name="Park H.-J."/>
            <person name="Ramirez L."/>
            <person name="Alfaro M."/>
            <person name="Sun H."/>
            <person name="Tritt A."/>
            <person name="Yoshinaga Y."/>
            <person name="Zwiers L.-H."/>
            <person name="Turgeon B."/>
            <person name="Goodwin S."/>
            <person name="Spatafora J."/>
            <person name="Crous P."/>
            <person name="Grigoriev I."/>
        </authorList>
    </citation>
    <scope>NUCLEOTIDE SEQUENCE</scope>
    <source>
        <strain evidence="9">CBS 121410</strain>
    </source>
</reference>
<sequence length="392" mass="42316">MYSNGPQILSITGTFTAIALMTVLLRCYVRAAMLRYFGADDYVMALAMILSVCVFVCFVKETHHGIGRHALVMMSNLHDYQVFSKWQYAHSLLIMVAVSTKAVFLILLTCGCALTLIFQCIPVAAAWDLSLKPPIGTANCYSLTTFRDMGLFNSSINIATDILFASLPIPLIWNLQINKRTKSSLICILSLGYFASAAAAVKCIKQYHVFADPDWTVQDSYNVWNDIELNMGIIAASLPALKPVFNWFLQTARAITSGTNNTARGASASATAAAPRPPPLYRPFKNLSASRNGYRKQREESSSIALSHIPSSQAHDAQITGGGSGGRSSGSGSSYGLDKGGKSGVEVMPGLQGEPGERGSRESEDVAAPAAAVLLQRPREGVIYLTREVSVK</sequence>
<keyword evidence="10" id="KW-1185">Reference proteome</keyword>
<dbReference type="PANTHER" id="PTHR33048:SF167">
    <property type="entry name" value="INTEGRAL MEMBRANE PROTEIN"/>
    <property type="match status" value="1"/>
</dbReference>